<keyword evidence="5" id="KW-0539">Nucleus</keyword>
<reference evidence="8 9" key="1">
    <citation type="journal article" date="2011" name="Science">
        <title>The Selaginella genome identifies genetic changes associated with the evolution of vascular plants.</title>
        <authorList>
            <person name="Banks J.A."/>
            <person name="Nishiyama T."/>
            <person name="Hasebe M."/>
            <person name="Bowman J.L."/>
            <person name="Gribskov M."/>
            <person name="dePamphilis C."/>
            <person name="Albert V.A."/>
            <person name="Aono N."/>
            <person name="Aoyama T."/>
            <person name="Ambrose B.A."/>
            <person name="Ashton N.W."/>
            <person name="Axtell M.J."/>
            <person name="Barker E."/>
            <person name="Barker M.S."/>
            <person name="Bennetzen J.L."/>
            <person name="Bonawitz N.D."/>
            <person name="Chapple C."/>
            <person name="Cheng C."/>
            <person name="Correa L.G."/>
            <person name="Dacre M."/>
            <person name="DeBarry J."/>
            <person name="Dreyer I."/>
            <person name="Elias M."/>
            <person name="Engstrom E.M."/>
            <person name="Estelle M."/>
            <person name="Feng L."/>
            <person name="Finet C."/>
            <person name="Floyd S.K."/>
            <person name="Frommer W.B."/>
            <person name="Fujita T."/>
            <person name="Gramzow L."/>
            <person name="Gutensohn M."/>
            <person name="Harholt J."/>
            <person name="Hattori M."/>
            <person name="Heyl A."/>
            <person name="Hirai T."/>
            <person name="Hiwatashi Y."/>
            <person name="Ishikawa M."/>
            <person name="Iwata M."/>
            <person name="Karol K.G."/>
            <person name="Koehler B."/>
            <person name="Kolukisaoglu U."/>
            <person name="Kubo M."/>
            <person name="Kurata T."/>
            <person name="Lalonde S."/>
            <person name="Li K."/>
            <person name="Li Y."/>
            <person name="Litt A."/>
            <person name="Lyons E."/>
            <person name="Manning G."/>
            <person name="Maruyama T."/>
            <person name="Michael T.P."/>
            <person name="Mikami K."/>
            <person name="Miyazaki S."/>
            <person name="Morinaga S."/>
            <person name="Murata T."/>
            <person name="Mueller-Roeber B."/>
            <person name="Nelson D.R."/>
            <person name="Obara M."/>
            <person name="Oguri Y."/>
            <person name="Olmstead R.G."/>
            <person name="Onodera N."/>
            <person name="Petersen B.L."/>
            <person name="Pils B."/>
            <person name="Prigge M."/>
            <person name="Rensing S.A."/>
            <person name="Riano-Pachon D.M."/>
            <person name="Roberts A.W."/>
            <person name="Sato Y."/>
            <person name="Scheller H.V."/>
            <person name="Schulz B."/>
            <person name="Schulz C."/>
            <person name="Shakirov E.V."/>
            <person name="Shibagaki N."/>
            <person name="Shinohara N."/>
            <person name="Shippen D.E."/>
            <person name="Soerensen I."/>
            <person name="Sotooka R."/>
            <person name="Sugimoto N."/>
            <person name="Sugita M."/>
            <person name="Sumikawa N."/>
            <person name="Tanurdzic M."/>
            <person name="Theissen G."/>
            <person name="Ulvskov P."/>
            <person name="Wakazuki S."/>
            <person name="Weng J.K."/>
            <person name="Willats W.W."/>
            <person name="Wipf D."/>
            <person name="Wolf P.G."/>
            <person name="Yang L."/>
            <person name="Zimmer A.D."/>
            <person name="Zhu Q."/>
            <person name="Mitros T."/>
            <person name="Hellsten U."/>
            <person name="Loque D."/>
            <person name="Otillar R."/>
            <person name="Salamov A."/>
            <person name="Schmutz J."/>
            <person name="Shapiro H."/>
            <person name="Lindquist E."/>
            <person name="Lucas S."/>
            <person name="Rokhsar D."/>
            <person name="Grigoriev I.V."/>
        </authorList>
    </citation>
    <scope>NUCLEOTIDE SEQUENCE [LARGE SCALE GENOMIC DNA]</scope>
</reference>
<evidence type="ECO:0000256" key="1">
    <source>
        <dbReference type="ARBA" id="ARBA00004123"/>
    </source>
</evidence>
<dbReference type="KEGG" id="smo:SELMODRAFT_29692"/>
<protein>
    <submittedName>
        <fullName evidence="7 8">Uncharacterized protein WRKY_2</fullName>
    </submittedName>
</protein>
<keyword evidence="4" id="KW-0804">Transcription</keyword>
<dbReference type="InterPro" id="IPR036576">
    <property type="entry name" value="WRKY_dom_sf"/>
</dbReference>
<dbReference type="HOGENOM" id="CLU_073202_7_1_1"/>
<evidence type="ECO:0000313" key="9">
    <source>
        <dbReference type="Proteomes" id="UP000001514"/>
    </source>
</evidence>
<dbReference type="InterPro" id="IPR003657">
    <property type="entry name" value="WRKY_dom"/>
</dbReference>
<dbReference type="STRING" id="88036.D8QTC4"/>
<name>D8QTC4_SELML</name>
<dbReference type="InterPro" id="IPR044810">
    <property type="entry name" value="WRKY_plant"/>
</dbReference>
<evidence type="ECO:0000256" key="5">
    <source>
        <dbReference type="ARBA" id="ARBA00023242"/>
    </source>
</evidence>
<dbReference type="GO" id="GO:0043565">
    <property type="term" value="F:sequence-specific DNA binding"/>
    <property type="evidence" value="ECO:0007669"/>
    <property type="project" value="InterPro"/>
</dbReference>
<evidence type="ECO:0000313" key="8">
    <source>
        <dbReference type="EMBL" id="EFJ37089.1"/>
    </source>
</evidence>
<accession>D8QTC4</accession>
<dbReference type="GeneID" id="9657340"/>
<dbReference type="PANTHER" id="PTHR31282">
    <property type="entry name" value="WRKY TRANSCRIPTION FACTOR 21-RELATED"/>
    <property type="match status" value="1"/>
</dbReference>
<dbReference type="InParanoid" id="D8QTC4"/>
<dbReference type="Gene3D" id="2.20.25.80">
    <property type="entry name" value="WRKY domain"/>
    <property type="match status" value="1"/>
</dbReference>
<dbReference type="Gramene" id="EFJ37089">
    <property type="protein sequence ID" value="EFJ37089"/>
    <property type="gene ID" value="SELMODRAFT_29692"/>
</dbReference>
<dbReference type="AlphaFoldDB" id="D8QTC4"/>
<dbReference type="EMBL" id="GL377611">
    <property type="protein sequence ID" value="EFJ18006.1"/>
    <property type="molecule type" value="Genomic_DNA"/>
</dbReference>
<dbReference type="SMART" id="SM00774">
    <property type="entry name" value="WRKY"/>
    <property type="match status" value="1"/>
</dbReference>
<keyword evidence="2" id="KW-0805">Transcription regulation</keyword>
<keyword evidence="3" id="KW-0238">DNA-binding</keyword>
<dbReference type="GO" id="GO:0003700">
    <property type="term" value="F:DNA-binding transcription factor activity"/>
    <property type="evidence" value="ECO:0007669"/>
    <property type="project" value="InterPro"/>
</dbReference>
<dbReference type="eggNOG" id="ENOG502RYCZ">
    <property type="taxonomic scope" value="Eukaryota"/>
</dbReference>
<evidence type="ECO:0000256" key="2">
    <source>
        <dbReference type="ARBA" id="ARBA00023015"/>
    </source>
</evidence>
<sequence>APADDGFTWRKYGQKDILNSKFPRSYYRCTHQKELGCQATKYVQKCEDEPSMYQVTYIGEHSCQNAQ</sequence>
<feature type="domain" description="WRKY" evidence="6">
    <location>
        <begin position="1"/>
        <end position="62"/>
    </location>
</feature>
<dbReference type="KEGG" id="smo:SELMODRAFT_113487"/>
<evidence type="ECO:0000259" key="6">
    <source>
        <dbReference type="PROSITE" id="PS50811"/>
    </source>
</evidence>
<dbReference type="Proteomes" id="UP000001514">
    <property type="component" value="Unassembled WGS sequence"/>
</dbReference>
<comment type="subcellular location">
    <subcellularLocation>
        <location evidence="1">Nucleus</location>
    </subcellularLocation>
</comment>
<dbReference type="PROSITE" id="PS50811">
    <property type="entry name" value="WRKY"/>
    <property type="match status" value="1"/>
</dbReference>
<dbReference type="GO" id="GO:0005634">
    <property type="term" value="C:nucleus"/>
    <property type="evidence" value="ECO:0007669"/>
    <property type="project" value="UniProtKB-SubCell"/>
</dbReference>
<dbReference type="OrthoDB" id="2021064at2759"/>
<dbReference type="Pfam" id="PF03106">
    <property type="entry name" value="WRKY"/>
    <property type="match status" value="1"/>
</dbReference>
<evidence type="ECO:0000256" key="4">
    <source>
        <dbReference type="ARBA" id="ARBA00023163"/>
    </source>
</evidence>
<dbReference type="Gramene" id="EFJ18006">
    <property type="protein sequence ID" value="EFJ18006"/>
    <property type="gene ID" value="SELMODRAFT_113487"/>
</dbReference>
<feature type="non-terminal residue" evidence="8">
    <location>
        <position position="67"/>
    </location>
</feature>
<dbReference type="GeneID" id="9629159"/>
<keyword evidence="9" id="KW-1185">Reference proteome</keyword>
<feature type="non-terminal residue" evidence="8">
    <location>
        <position position="1"/>
    </location>
</feature>
<dbReference type="OMA" id="KCEDEPS"/>
<dbReference type="EMBL" id="GL377566">
    <property type="protein sequence ID" value="EFJ37089.1"/>
    <property type="molecule type" value="Genomic_DNA"/>
</dbReference>
<organism evidence="9">
    <name type="scientific">Selaginella moellendorffii</name>
    <name type="common">Spikemoss</name>
    <dbReference type="NCBI Taxonomy" id="88036"/>
    <lineage>
        <taxon>Eukaryota</taxon>
        <taxon>Viridiplantae</taxon>
        <taxon>Streptophyta</taxon>
        <taxon>Embryophyta</taxon>
        <taxon>Tracheophyta</taxon>
        <taxon>Lycopodiopsida</taxon>
        <taxon>Selaginellales</taxon>
        <taxon>Selaginellaceae</taxon>
        <taxon>Selaginella</taxon>
    </lineage>
</organism>
<evidence type="ECO:0000256" key="3">
    <source>
        <dbReference type="ARBA" id="ARBA00023125"/>
    </source>
</evidence>
<dbReference type="SUPFAM" id="SSF118290">
    <property type="entry name" value="WRKY DNA-binding domain"/>
    <property type="match status" value="1"/>
</dbReference>
<gene>
    <name evidence="8" type="primary">WRKY_2</name>
    <name evidence="7" type="synonym">WRKY_25</name>
    <name evidence="7" type="ORF">SELMODRAFT_113487</name>
    <name evidence="8" type="ORF">SELMODRAFT_29692</name>
</gene>
<proteinExistence type="predicted"/>
<evidence type="ECO:0000313" key="7">
    <source>
        <dbReference type="EMBL" id="EFJ18006.1"/>
    </source>
</evidence>